<dbReference type="SMART" id="SM00862">
    <property type="entry name" value="Trans_reg_C"/>
    <property type="match status" value="1"/>
</dbReference>
<keyword evidence="6" id="KW-1185">Reference proteome</keyword>
<evidence type="ECO:0000313" key="5">
    <source>
        <dbReference type="EMBL" id="CCH31576.1"/>
    </source>
</evidence>
<dbReference type="GO" id="GO:0003677">
    <property type="term" value="F:DNA binding"/>
    <property type="evidence" value="ECO:0007669"/>
    <property type="project" value="UniProtKB-UniRule"/>
</dbReference>
<sequence>MGAVSGRDRRLGGLWVRDRVVSRVDSASVGCVGGEQSWRVRFGVLGPMVVRRADGTEVPVGGPRLRALLAVLVIDAGRVVGVDRLVDALYGQAPPVGVGNAVQSQVSRLRSLLDVEVERSPAGYRLVVDPGEVDALRFEELVARGSAGEALALWRGPALRDVGDAPFAPVAAARWEELRLRAVEEHDVASVALLRELVDGFPLRERLVARLVRALHREGRQAEALALVERTRRVLAEELGADPSPELAAAHLEVVRGERSPARHVLPSQLTSFVGRAREVRLVGEALAAGRLVTLSGPGGAGKTRLAVEVASADPGDVFFVDLAPLGVGGDVPRAVEAALGLREDGVRAGSSPVDRLVAALAERSVLVVLDNCEHVVADAAALVGRLLSACPGLRVLATSREALGITGESVRPVPPLPVDDAGSAGVRLFADRAAAVNPSFVLDPVTGPLVVEICRALEGMPLAIELAAARVRSLPVAEVAARLGDRFRLLSRGSRAAAARHRTLHAVVEWSWELLDADEQALARRMTVFSGGVTVDAAAAVCGVPDADELLPSLVDKSLVEVSGRRFRMLDTIREFCALRLVEAGERDGVLRAHARWLLGLAVEASPHLLRAEQLGWLARLAEEHENFKAAVRWAAGADHALALRLTAELGWYFWVRGLRTEGSALAGEVVAAVGATAPPGLAEEYLLCALAASSTGTREQDLPGAPSPRQEVAEGLFEGPPTRPFLTMLWGMSYGVPDVDTPSLDARRGNLIGPDPWSAALAQVGLAMQYLYAGRPEAARREHLRSLAGFRALGERWGMSMVLAQLAEVTRAAGDGDEAVGYLDEALELSGAFGSTAHTASLLVQRAEWACHRGEFDAAWPDLERAAGLARSQGAVETLAQVRLGMAEVCRYRGDLVGARAWCEEALRVCPSGWFGPEEVRAMIAVAVGRVALAEGDPVGARAALDRAVESGAEWGNPVIVARAADGRAALALAEGDLECAALLVGAAAGLRGAVAVLDPDAARTRRAVRAALGDAVFEAVSGRGARLGRDGVLSALRA</sequence>
<evidence type="ECO:0000259" key="4">
    <source>
        <dbReference type="PROSITE" id="PS51755"/>
    </source>
</evidence>
<dbReference type="eggNOG" id="COG3903">
    <property type="taxonomic scope" value="Bacteria"/>
</dbReference>
<dbReference type="InterPro" id="IPR001867">
    <property type="entry name" value="OmpR/PhoB-type_DNA-bd"/>
</dbReference>
<dbReference type="InterPro" id="IPR016032">
    <property type="entry name" value="Sig_transdc_resp-reg_C-effctor"/>
</dbReference>
<dbReference type="SUPFAM" id="SSF48452">
    <property type="entry name" value="TPR-like"/>
    <property type="match status" value="3"/>
</dbReference>
<dbReference type="GO" id="GO:0006355">
    <property type="term" value="P:regulation of DNA-templated transcription"/>
    <property type="evidence" value="ECO:0007669"/>
    <property type="project" value="InterPro"/>
</dbReference>
<dbReference type="PRINTS" id="PR00364">
    <property type="entry name" value="DISEASERSIST"/>
</dbReference>
<evidence type="ECO:0000256" key="3">
    <source>
        <dbReference type="PROSITE-ProRule" id="PRU01091"/>
    </source>
</evidence>
<dbReference type="InterPro" id="IPR011990">
    <property type="entry name" value="TPR-like_helical_dom_sf"/>
</dbReference>
<dbReference type="eggNOG" id="COG3629">
    <property type="taxonomic scope" value="Bacteria"/>
</dbReference>
<protein>
    <submittedName>
        <fullName evidence="5">Protein kinase</fullName>
    </submittedName>
</protein>
<dbReference type="PROSITE" id="PS51755">
    <property type="entry name" value="OMPR_PHOB"/>
    <property type="match status" value="1"/>
</dbReference>
<organism evidence="5 6">
    <name type="scientific">Saccharothrix espanaensis (strain ATCC 51144 / DSM 44229 / JCM 9112 / NBRC 15066 / NRRL 15764)</name>
    <dbReference type="NCBI Taxonomy" id="1179773"/>
    <lineage>
        <taxon>Bacteria</taxon>
        <taxon>Bacillati</taxon>
        <taxon>Actinomycetota</taxon>
        <taxon>Actinomycetes</taxon>
        <taxon>Pseudonocardiales</taxon>
        <taxon>Pseudonocardiaceae</taxon>
        <taxon>Saccharothrix</taxon>
    </lineage>
</organism>
<dbReference type="STRING" id="1179773.BN6_42930"/>
<dbReference type="HOGENOM" id="CLU_004665_1_3_11"/>
<dbReference type="Gene3D" id="1.10.10.10">
    <property type="entry name" value="Winged helix-like DNA-binding domain superfamily/Winged helix DNA-binding domain"/>
    <property type="match status" value="1"/>
</dbReference>
<dbReference type="InterPro" id="IPR036388">
    <property type="entry name" value="WH-like_DNA-bd_sf"/>
</dbReference>
<dbReference type="PANTHER" id="PTHR47691:SF3">
    <property type="entry name" value="HTH-TYPE TRANSCRIPTIONAL REGULATOR RV0890C-RELATED"/>
    <property type="match status" value="1"/>
</dbReference>
<evidence type="ECO:0000256" key="1">
    <source>
        <dbReference type="ARBA" id="ARBA00005820"/>
    </source>
</evidence>
<dbReference type="AlphaFoldDB" id="K0JZU9"/>
<comment type="similarity">
    <text evidence="1">Belongs to the AfsR/DnrI/RedD regulatory family.</text>
</comment>
<dbReference type="PANTHER" id="PTHR47691">
    <property type="entry name" value="REGULATOR-RELATED"/>
    <property type="match status" value="1"/>
</dbReference>
<keyword evidence="5" id="KW-0808">Transferase</keyword>
<dbReference type="EMBL" id="HE804045">
    <property type="protein sequence ID" value="CCH31576.1"/>
    <property type="molecule type" value="Genomic_DNA"/>
</dbReference>
<dbReference type="InterPro" id="IPR019734">
    <property type="entry name" value="TPR_rpt"/>
</dbReference>
<dbReference type="PATRIC" id="fig|1179773.3.peg.4297"/>
<name>K0JZU9_SACES</name>
<feature type="DNA-binding region" description="OmpR/PhoB-type" evidence="3">
    <location>
        <begin position="27"/>
        <end position="128"/>
    </location>
</feature>
<keyword evidence="5" id="KW-0418">Kinase</keyword>
<gene>
    <name evidence="5" type="ordered locus">BN6_42930</name>
</gene>
<proteinExistence type="inferred from homology"/>
<feature type="domain" description="OmpR/PhoB-type" evidence="4">
    <location>
        <begin position="27"/>
        <end position="128"/>
    </location>
</feature>
<dbReference type="GO" id="GO:0000160">
    <property type="term" value="P:phosphorelay signal transduction system"/>
    <property type="evidence" value="ECO:0007669"/>
    <property type="project" value="InterPro"/>
</dbReference>
<accession>K0JZU9</accession>
<dbReference type="SMART" id="SM01043">
    <property type="entry name" value="BTAD"/>
    <property type="match status" value="1"/>
</dbReference>
<dbReference type="KEGG" id="sesp:BN6_42930"/>
<dbReference type="Gene3D" id="1.25.40.10">
    <property type="entry name" value="Tetratricopeptide repeat domain"/>
    <property type="match status" value="2"/>
</dbReference>
<dbReference type="SMART" id="SM00028">
    <property type="entry name" value="TPR"/>
    <property type="match status" value="3"/>
</dbReference>
<dbReference type="GO" id="GO:0016301">
    <property type="term" value="F:kinase activity"/>
    <property type="evidence" value="ECO:0007669"/>
    <property type="project" value="UniProtKB-KW"/>
</dbReference>
<dbReference type="SUPFAM" id="SSF52540">
    <property type="entry name" value="P-loop containing nucleoside triphosphate hydrolases"/>
    <property type="match status" value="1"/>
</dbReference>
<keyword evidence="2 3" id="KW-0238">DNA-binding</keyword>
<dbReference type="Pfam" id="PF03704">
    <property type="entry name" value="BTAD"/>
    <property type="match status" value="1"/>
</dbReference>
<reference evidence="5 6" key="1">
    <citation type="journal article" date="2012" name="BMC Genomics">
        <title>Complete genome sequence of Saccharothrix espanaensis DSM 44229T and comparison to the other completely sequenced Pseudonocardiaceae.</title>
        <authorList>
            <person name="Strobel T."/>
            <person name="Al-Dilaimi A."/>
            <person name="Blom J."/>
            <person name="Gessner A."/>
            <person name="Kalinowski J."/>
            <person name="Luzhetska M."/>
            <person name="Puhler A."/>
            <person name="Szczepanowski R."/>
            <person name="Bechthold A."/>
            <person name="Ruckert C."/>
        </authorList>
    </citation>
    <scope>NUCLEOTIDE SEQUENCE [LARGE SCALE GENOMIC DNA]</scope>
    <source>
        <strain evidence="6">ATCC 51144 / DSM 44229 / JCM 9112 / NBRC 15066 / NRRL 15764</strain>
    </source>
</reference>
<evidence type="ECO:0000313" key="6">
    <source>
        <dbReference type="Proteomes" id="UP000006281"/>
    </source>
</evidence>
<dbReference type="InterPro" id="IPR027417">
    <property type="entry name" value="P-loop_NTPase"/>
</dbReference>
<dbReference type="SUPFAM" id="SSF46894">
    <property type="entry name" value="C-terminal effector domain of the bipartite response regulators"/>
    <property type="match status" value="1"/>
</dbReference>
<dbReference type="CDD" id="cd15831">
    <property type="entry name" value="BTAD"/>
    <property type="match status" value="1"/>
</dbReference>
<evidence type="ECO:0000256" key="2">
    <source>
        <dbReference type="ARBA" id="ARBA00023125"/>
    </source>
</evidence>
<dbReference type="Proteomes" id="UP000006281">
    <property type="component" value="Chromosome"/>
</dbReference>
<dbReference type="InterPro" id="IPR005158">
    <property type="entry name" value="BTAD"/>
</dbReference>